<evidence type="ECO:0000313" key="1">
    <source>
        <dbReference type="EMBL" id="KAI3735238.1"/>
    </source>
</evidence>
<gene>
    <name evidence="1" type="ORF">L6452_14730</name>
</gene>
<comment type="caution">
    <text evidence="1">The sequence shown here is derived from an EMBL/GenBank/DDBJ whole genome shotgun (WGS) entry which is preliminary data.</text>
</comment>
<reference evidence="2" key="1">
    <citation type="journal article" date="2022" name="Mol. Ecol. Resour.">
        <title>The genomes of chicory, endive, great burdock and yacon provide insights into Asteraceae palaeo-polyploidization history and plant inulin production.</title>
        <authorList>
            <person name="Fan W."/>
            <person name="Wang S."/>
            <person name="Wang H."/>
            <person name="Wang A."/>
            <person name="Jiang F."/>
            <person name="Liu H."/>
            <person name="Zhao H."/>
            <person name="Xu D."/>
            <person name="Zhang Y."/>
        </authorList>
    </citation>
    <scope>NUCLEOTIDE SEQUENCE [LARGE SCALE GENOMIC DNA]</scope>
    <source>
        <strain evidence="2">cv. Niubang</strain>
    </source>
</reference>
<keyword evidence="2" id="KW-1185">Reference proteome</keyword>
<name>A0ACB9CLV9_ARCLA</name>
<proteinExistence type="predicted"/>
<dbReference type="EMBL" id="CM042050">
    <property type="protein sequence ID" value="KAI3735238.1"/>
    <property type="molecule type" value="Genomic_DNA"/>
</dbReference>
<sequence>MQIQIGFIRSVLEFATTVCPARQMALPLLFVIGRITLWVDLMTVEPVIASRVVVFGDNIVDASLLCVRLCNLDDYSRSFDMNKKLKIGPADDYEVQI</sequence>
<organism evidence="1 2">
    <name type="scientific">Arctium lappa</name>
    <name type="common">Greater burdock</name>
    <name type="synonym">Lappa major</name>
    <dbReference type="NCBI Taxonomy" id="4217"/>
    <lineage>
        <taxon>Eukaryota</taxon>
        <taxon>Viridiplantae</taxon>
        <taxon>Streptophyta</taxon>
        <taxon>Embryophyta</taxon>
        <taxon>Tracheophyta</taxon>
        <taxon>Spermatophyta</taxon>
        <taxon>Magnoliopsida</taxon>
        <taxon>eudicotyledons</taxon>
        <taxon>Gunneridae</taxon>
        <taxon>Pentapetalae</taxon>
        <taxon>asterids</taxon>
        <taxon>campanulids</taxon>
        <taxon>Asterales</taxon>
        <taxon>Asteraceae</taxon>
        <taxon>Carduoideae</taxon>
        <taxon>Cardueae</taxon>
        <taxon>Arctiinae</taxon>
        <taxon>Arctium</taxon>
    </lineage>
</organism>
<evidence type="ECO:0000313" key="2">
    <source>
        <dbReference type="Proteomes" id="UP001055879"/>
    </source>
</evidence>
<reference evidence="1 2" key="2">
    <citation type="journal article" date="2022" name="Mol. Ecol. Resour.">
        <title>The genomes of chicory, endive, great burdock and yacon provide insights into Asteraceae paleo-polyploidization history and plant inulin production.</title>
        <authorList>
            <person name="Fan W."/>
            <person name="Wang S."/>
            <person name="Wang H."/>
            <person name="Wang A."/>
            <person name="Jiang F."/>
            <person name="Liu H."/>
            <person name="Zhao H."/>
            <person name="Xu D."/>
            <person name="Zhang Y."/>
        </authorList>
    </citation>
    <scope>NUCLEOTIDE SEQUENCE [LARGE SCALE GENOMIC DNA]</scope>
    <source>
        <strain evidence="2">cv. Niubang</strain>
    </source>
</reference>
<dbReference type="Proteomes" id="UP001055879">
    <property type="component" value="Linkage Group LG04"/>
</dbReference>
<accession>A0ACB9CLV9</accession>
<protein>
    <submittedName>
        <fullName evidence="1">Uncharacterized protein</fullName>
    </submittedName>
</protein>